<protein>
    <submittedName>
        <fullName evidence="2">Uncharacterized protein</fullName>
    </submittedName>
</protein>
<name>A0A427AFI6_ENSVE</name>
<organism evidence="2 3">
    <name type="scientific">Ensete ventricosum</name>
    <name type="common">Abyssinian banana</name>
    <name type="synonym">Musa ensete</name>
    <dbReference type="NCBI Taxonomy" id="4639"/>
    <lineage>
        <taxon>Eukaryota</taxon>
        <taxon>Viridiplantae</taxon>
        <taxon>Streptophyta</taxon>
        <taxon>Embryophyta</taxon>
        <taxon>Tracheophyta</taxon>
        <taxon>Spermatophyta</taxon>
        <taxon>Magnoliopsida</taxon>
        <taxon>Liliopsida</taxon>
        <taxon>Zingiberales</taxon>
        <taxon>Musaceae</taxon>
        <taxon>Ensete</taxon>
    </lineage>
</organism>
<dbReference type="Proteomes" id="UP000287651">
    <property type="component" value="Unassembled WGS sequence"/>
</dbReference>
<dbReference type="EMBL" id="AMZH03002613">
    <property type="protein sequence ID" value="RRT74998.1"/>
    <property type="molecule type" value="Genomic_DNA"/>
</dbReference>
<feature type="region of interest" description="Disordered" evidence="1">
    <location>
        <begin position="1"/>
        <end position="28"/>
    </location>
</feature>
<evidence type="ECO:0000313" key="3">
    <source>
        <dbReference type="Proteomes" id="UP000287651"/>
    </source>
</evidence>
<evidence type="ECO:0000256" key="1">
    <source>
        <dbReference type="SAM" id="MobiDB-lite"/>
    </source>
</evidence>
<sequence length="105" mass="11684">MEQLSYSRMMGQDQAWTSGRGSDDVVGPRQEFARRFTEGIRKLARNMQGDHRKKTKKLTVKIPEAAVLAGQWLDRSYPGIRAAAAVEPPRTDGKPLVLGFRAVDG</sequence>
<proteinExistence type="predicted"/>
<gene>
    <name evidence="2" type="ORF">B296_00005942</name>
</gene>
<evidence type="ECO:0000313" key="2">
    <source>
        <dbReference type="EMBL" id="RRT74998.1"/>
    </source>
</evidence>
<comment type="caution">
    <text evidence="2">The sequence shown here is derived from an EMBL/GenBank/DDBJ whole genome shotgun (WGS) entry which is preliminary data.</text>
</comment>
<accession>A0A427AFI6</accession>
<dbReference type="AlphaFoldDB" id="A0A427AFI6"/>
<reference evidence="2 3" key="1">
    <citation type="journal article" date="2014" name="Agronomy (Basel)">
        <title>A Draft Genome Sequence for Ensete ventricosum, the Drought-Tolerant Tree Against Hunger.</title>
        <authorList>
            <person name="Harrison J."/>
            <person name="Moore K.A."/>
            <person name="Paszkiewicz K."/>
            <person name="Jones T."/>
            <person name="Grant M."/>
            <person name="Ambacheew D."/>
            <person name="Muzemil S."/>
            <person name="Studholme D.J."/>
        </authorList>
    </citation>
    <scope>NUCLEOTIDE SEQUENCE [LARGE SCALE GENOMIC DNA]</scope>
</reference>